<accession>A0AB39KWK0</accession>
<evidence type="ECO:0000313" key="3">
    <source>
        <dbReference type="EMBL" id="XDO97638.1"/>
    </source>
</evidence>
<sequence length="728" mass="77270">MTKKSRAAFKLDINLAGADAGFCGAVGVAALIGVMLFGYMFGFDLPLASASFWTMPKSDMVAMTGGYEAFIREPWGFPITMVSNLTPEPTPIVFTDSIPWLSVLLKALGLGGVFNTLGLFLLISYPLQAIAMGALMRALGVTRPLPVLAACLLALMFPAWIIRQFGHIALCGHWILLFSLALSVSMTRNGLQRRHTIGFVAIGVLATGIHAYHLVPVAVCLGAGLLSVLLQDGPGSLPRVLISGASVSAGIVISALLLGYREGAGATGGADALGFYSMNLIGPFWPQASNLWGQNWTGAWFLGSLDPNGGQVFEGFQYLGAGALLLIVPAAIMFLRADLPTRAILKRWGPLALAMALMTIWAIGWNAYFGSLKAYTIPKPSGSMADILGGFRAHGRFFWVFGYLLIALSVAWAARLPRYVAVVLLVSAVGLQAYDTVQMRLGVRENFEEPGDKLYPVGLDTDPAVRGRPWVFTPSYFCSPSGQDQQVITQMNLMIVRTGGTSNTYATARSRDAACDALPAGYAKDAAPGDRRIMVITSNDQFEGGALQLIAARGDCYRFKRGAICGRDLGGVPGLTKVRAGEFSSESRQIVSVARMDQGFKPANLASGWSAAEPGAKGIWSIGPKAEISVSAPETLQAGRAVVVEMTMIGFSDAPIRPQAVGVSVAGRKIADLTVDAGLFTAHRVEIPADLVKPGQPVVLTLDMPDARASAADPRVLGVAMQQIRVLN</sequence>
<feature type="transmembrane region" description="Helical" evidence="1">
    <location>
        <begin position="98"/>
        <end position="123"/>
    </location>
</feature>
<keyword evidence="1" id="KW-1133">Transmembrane helix</keyword>
<evidence type="ECO:0000259" key="2">
    <source>
        <dbReference type="Pfam" id="PF19830"/>
    </source>
</evidence>
<feature type="transmembrane region" description="Helical" evidence="1">
    <location>
        <begin position="419"/>
        <end position="437"/>
    </location>
</feature>
<protein>
    <recommendedName>
        <fullName evidence="2">DUF6311 domain-containing protein</fullName>
    </recommendedName>
</protein>
<evidence type="ECO:0000256" key="1">
    <source>
        <dbReference type="SAM" id="Phobius"/>
    </source>
</evidence>
<reference evidence="3" key="1">
    <citation type="submission" date="2024-06" db="EMBL/GenBank/DDBJ databases">
        <title>Caulobacter inopinatus, sp. nov.</title>
        <authorList>
            <person name="Donachie S.P."/>
        </authorList>
    </citation>
    <scope>NUCLEOTIDE SEQUENCE</scope>
    <source>
        <strain evidence="3">73W</strain>
    </source>
</reference>
<keyword evidence="1" id="KW-0472">Membrane</keyword>
<name>A0AB39KWK0_9CAUL</name>
<keyword evidence="1" id="KW-0812">Transmembrane</keyword>
<dbReference type="InterPro" id="IPR046278">
    <property type="entry name" value="DUF6311"/>
</dbReference>
<dbReference type="Pfam" id="PF19830">
    <property type="entry name" value="DUF6311"/>
    <property type="match status" value="1"/>
</dbReference>
<feature type="transmembrane region" description="Helical" evidence="1">
    <location>
        <begin position="240"/>
        <end position="260"/>
    </location>
</feature>
<dbReference type="AlphaFoldDB" id="A0AB39KWK0"/>
<feature type="transmembrane region" description="Helical" evidence="1">
    <location>
        <begin position="167"/>
        <end position="185"/>
    </location>
</feature>
<proteinExistence type="predicted"/>
<feature type="transmembrane region" description="Helical" evidence="1">
    <location>
        <begin position="397"/>
        <end position="413"/>
    </location>
</feature>
<dbReference type="EMBL" id="CP158375">
    <property type="protein sequence ID" value="XDO97638.1"/>
    <property type="molecule type" value="Genomic_DNA"/>
</dbReference>
<gene>
    <name evidence="3" type="ORF">ABOZ73_04245</name>
</gene>
<feature type="transmembrane region" description="Helical" evidence="1">
    <location>
        <begin position="20"/>
        <end position="41"/>
    </location>
</feature>
<dbReference type="RefSeq" id="WP_369060996.1">
    <property type="nucleotide sequence ID" value="NZ_CP158375.1"/>
</dbReference>
<feature type="transmembrane region" description="Helical" evidence="1">
    <location>
        <begin position="197"/>
        <end position="228"/>
    </location>
</feature>
<feature type="domain" description="DUF6311" evidence="2">
    <location>
        <begin position="30"/>
        <end position="436"/>
    </location>
</feature>
<feature type="transmembrane region" description="Helical" evidence="1">
    <location>
        <begin position="348"/>
        <end position="369"/>
    </location>
</feature>
<feature type="transmembrane region" description="Helical" evidence="1">
    <location>
        <begin position="318"/>
        <end position="336"/>
    </location>
</feature>
<organism evidence="3">
    <name type="scientific">Caulobacter sp. 73W</name>
    <dbReference type="NCBI Taxonomy" id="3161137"/>
    <lineage>
        <taxon>Bacteria</taxon>
        <taxon>Pseudomonadati</taxon>
        <taxon>Pseudomonadota</taxon>
        <taxon>Alphaproteobacteria</taxon>
        <taxon>Caulobacterales</taxon>
        <taxon>Caulobacteraceae</taxon>
        <taxon>Caulobacter</taxon>
    </lineage>
</organism>
<feature type="transmembrane region" description="Helical" evidence="1">
    <location>
        <begin position="144"/>
        <end position="161"/>
    </location>
</feature>